<keyword evidence="6" id="KW-0249">Electron transport</keyword>
<keyword evidence="7" id="KW-0186">Copper</keyword>
<dbReference type="Proteomes" id="UP001621418">
    <property type="component" value="Chromosome"/>
</dbReference>
<dbReference type="InterPro" id="IPR052721">
    <property type="entry name" value="ET_Amicyanin"/>
</dbReference>
<feature type="chain" id="PRO_5047471506" evidence="9">
    <location>
        <begin position="21"/>
        <end position="141"/>
    </location>
</feature>
<dbReference type="PANTHER" id="PTHR36507">
    <property type="entry name" value="BLL1555 PROTEIN"/>
    <property type="match status" value="1"/>
</dbReference>
<evidence type="ECO:0000259" key="10">
    <source>
        <dbReference type="Pfam" id="PF00127"/>
    </source>
</evidence>
<dbReference type="PANTHER" id="PTHR36507:SF1">
    <property type="entry name" value="BLL1555 PROTEIN"/>
    <property type="match status" value="1"/>
</dbReference>
<feature type="compositionally biased region" description="Low complexity" evidence="8">
    <location>
        <begin position="37"/>
        <end position="57"/>
    </location>
</feature>
<evidence type="ECO:0000256" key="3">
    <source>
        <dbReference type="ARBA" id="ARBA00022448"/>
    </source>
</evidence>
<evidence type="ECO:0000256" key="7">
    <source>
        <dbReference type="ARBA" id="ARBA00023008"/>
    </source>
</evidence>
<dbReference type="EMBL" id="CP109527">
    <property type="protein sequence ID" value="WTY37858.1"/>
    <property type="molecule type" value="Genomic_DNA"/>
</dbReference>
<keyword evidence="3" id="KW-0813">Transport</keyword>
<dbReference type="InterPro" id="IPR002386">
    <property type="entry name" value="Amicyanin/Pseudoazurin"/>
</dbReference>
<comment type="cofactor">
    <cofactor evidence="1">
        <name>Cu cation</name>
        <dbReference type="ChEBI" id="CHEBI:23378"/>
    </cofactor>
</comment>
<keyword evidence="5" id="KW-0574">Periplasm</keyword>
<comment type="subcellular location">
    <subcellularLocation>
        <location evidence="2">Periplasm</location>
    </subcellularLocation>
</comment>
<accession>A0ABZ1NDM7</accession>
<keyword evidence="4" id="KW-0479">Metal-binding</keyword>
<dbReference type="InterPro" id="IPR035668">
    <property type="entry name" value="Amicyanin"/>
</dbReference>
<evidence type="ECO:0000256" key="8">
    <source>
        <dbReference type="SAM" id="MobiDB-lite"/>
    </source>
</evidence>
<dbReference type="InterPro" id="IPR000923">
    <property type="entry name" value="BlueCu_1"/>
</dbReference>
<keyword evidence="12" id="KW-1185">Reference proteome</keyword>
<proteinExistence type="predicted"/>
<evidence type="ECO:0000256" key="5">
    <source>
        <dbReference type="ARBA" id="ARBA00022764"/>
    </source>
</evidence>
<dbReference type="PROSITE" id="PS51257">
    <property type="entry name" value="PROKAR_LIPOPROTEIN"/>
    <property type="match status" value="1"/>
</dbReference>
<evidence type="ECO:0000256" key="4">
    <source>
        <dbReference type="ARBA" id="ARBA00022723"/>
    </source>
</evidence>
<feature type="signal peptide" evidence="9">
    <location>
        <begin position="1"/>
        <end position="20"/>
    </location>
</feature>
<evidence type="ECO:0000313" key="11">
    <source>
        <dbReference type="EMBL" id="WTY37858.1"/>
    </source>
</evidence>
<name>A0ABZ1NDM7_9NOCA</name>
<evidence type="ECO:0000256" key="6">
    <source>
        <dbReference type="ARBA" id="ARBA00022982"/>
    </source>
</evidence>
<dbReference type="Pfam" id="PF00127">
    <property type="entry name" value="Copper-bind"/>
    <property type="match status" value="1"/>
</dbReference>
<dbReference type="SUPFAM" id="SSF49503">
    <property type="entry name" value="Cupredoxins"/>
    <property type="match status" value="1"/>
</dbReference>
<protein>
    <submittedName>
        <fullName evidence="11">Cupredoxin family copper-binding protein</fullName>
    </submittedName>
</protein>
<evidence type="ECO:0000256" key="9">
    <source>
        <dbReference type="SAM" id="SignalP"/>
    </source>
</evidence>
<sequence length="141" mass="15034">MSMVRHRAASARFVAGFVVAAALLSAGCSGDSGNAATTTTRKPRPVTTTTSTQQHPPTNLTVEVSGMSYAPADATIKVGETVTWKFSDKVPHNVQGIGDKAMGLNSPIIDKGEWSYTFTQPGTYRYLCTLHPDMRGSITVK</sequence>
<keyword evidence="9" id="KW-0732">Signal</keyword>
<evidence type="ECO:0000256" key="1">
    <source>
        <dbReference type="ARBA" id="ARBA00001935"/>
    </source>
</evidence>
<reference evidence="11 12" key="1">
    <citation type="submission" date="2022-10" db="EMBL/GenBank/DDBJ databases">
        <title>The complete genomes of actinobacterial strains from the NBC collection.</title>
        <authorList>
            <person name="Joergensen T.S."/>
            <person name="Alvarez Arevalo M."/>
            <person name="Sterndorff E.B."/>
            <person name="Faurdal D."/>
            <person name="Vuksanovic O."/>
            <person name="Mourched A.-S."/>
            <person name="Charusanti P."/>
            <person name="Shaw S."/>
            <person name="Blin K."/>
            <person name="Weber T."/>
        </authorList>
    </citation>
    <scope>NUCLEOTIDE SEQUENCE [LARGE SCALE GENOMIC DNA]</scope>
    <source>
        <strain evidence="11 12">NBC_01413</strain>
    </source>
</reference>
<evidence type="ECO:0000313" key="12">
    <source>
        <dbReference type="Proteomes" id="UP001621418"/>
    </source>
</evidence>
<dbReference type="GeneID" id="91381030"/>
<dbReference type="Gene3D" id="2.60.40.420">
    <property type="entry name" value="Cupredoxins - blue copper proteins"/>
    <property type="match status" value="1"/>
</dbReference>
<dbReference type="CDD" id="cd13921">
    <property type="entry name" value="Amicyanin"/>
    <property type="match status" value="1"/>
</dbReference>
<feature type="domain" description="Blue (type 1) copper" evidence="10">
    <location>
        <begin position="60"/>
        <end position="141"/>
    </location>
</feature>
<dbReference type="PRINTS" id="PR00155">
    <property type="entry name" value="AMICYANIN"/>
</dbReference>
<dbReference type="InterPro" id="IPR008972">
    <property type="entry name" value="Cupredoxin"/>
</dbReference>
<organism evidence="11 12">
    <name type="scientific">Nocardia salmonicida</name>
    <dbReference type="NCBI Taxonomy" id="53431"/>
    <lineage>
        <taxon>Bacteria</taxon>
        <taxon>Bacillati</taxon>
        <taxon>Actinomycetota</taxon>
        <taxon>Actinomycetes</taxon>
        <taxon>Mycobacteriales</taxon>
        <taxon>Nocardiaceae</taxon>
        <taxon>Nocardia</taxon>
    </lineage>
</organism>
<gene>
    <name evidence="11" type="ORF">OG308_08465</name>
</gene>
<feature type="region of interest" description="Disordered" evidence="8">
    <location>
        <begin position="31"/>
        <end position="57"/>
    </location>
</feature>
<dbReference type="RefSeq" id="WP_328659374.1">
    <property type="nucleotide sequence ID" value="NZ_CP108014.1"/>
</dbReference>
<evidence type="ECO:0000256" key="2">
    <source>
        <dbReference type="ARBA" id="ARBA00004418"/>
    </source>
</evidence>